<evidence type="ECO:0000259" key="1">
    <source>
        <dbReference type="SMART" id="SM00858"/>
    </source>
</evidence>
<evidence type="ECO:0000313" key="2">
    <source>
        <dbReference type="EMBL" id="PCE26883.1"/>
    </source>
</evidence>
<dbReference type="NCBIfam" id="TIGR03177">
    <property type="entry name" value="pilus_cpaB"/>
    <property type="match status" value="1"/>
</dbReference>
<feature type="domain" description="SAF" evidence="1">
    <location>
        <begin position="43"/>
        <end position="103"/>
    </location>
</feature>
<evidence type="ECO:0000313" key="3">
    <source>
        <dbReference type="Proteomes" id="UP000218022"/>
    </source>
</evidence>
<organism evidence="2 3">
    <name type="scientific">Paraburkholderia acidicola</name>
    <dbReference type="NCBI Taxonomy" id="1912599"/>
    <lineage>
        <taxon>Bacteria</taxon>
        <taxon>Pseudomonadati</taxon>
        <taxon>Pseudomonadota</taxon>
        <taxon>Betaproteobacteria</taxon>
        <taxon>Burkholderiales</taxon>
        <taxon>Burkholderiaceae</taxon>
        <taxon>Paraburkholderia</taxon>
    </lineage>
</organism>
<accession>A0A2A4EZ39</accession>
<proteinExistence type="predicted"/>
<name>A0A2A4EZ39_9BURK</name>
<dbReference type="OrthoDB" id="146902at2"/>
<reference evidence="2 3" key="1">
    <citation type="submission" date="2017-01" db="EMBL/GenBank/DDBJ databases">
        <title>Whole-Genome Shotgun Sequencing of Two beta-Proteobacterial Species in Search of the Bulgecin Biosynthetic Cluster.</title>
        <authorList>
            <person name="Horsman M.E."/>
            <person name="Marous D.R."/>
            <person name="Li R."/>
            <person name="Oliver R.A."/>
            <person name="Byun B."/>
            <person name="Emrich S.J."/>
            <person name="Boggess B."/>
            <person name="Townsend C.A."/>
            <person name="Mobashery S."/>
        </authorList>
    </citation>
    <scope>NUCLEOTIDE SEQUENCE [LARGE SCALE GENOMIC DNA]</scope>
    <source>
        <strain evidence="2 3">ATCC 31363</strain>
    </source>
</reference>
<dbReference type="Proteomes" id="UP000218022">
    <property type="component" value="Unassembled WGS sequence"/>
</dbReference>
<comment type="caution">
    <text evidence="2">The sequence shown here is derived from an EMBL/GenBank/DDBJ whole genome shotgun (WGS) entry which is preliminary data.</text>
</comment>
<gene>
    <name evidence="2" type="ORF">BWP39_08840</name>
</gene>
<dbReference type="CDD" id="cd11614">
    <property type="entry name" value="SAF_CpaB_FlgA_like"/>
    <property type="match status" value="1"/>
</dbReference>
<sequence>MPKLTRIIAGALIVLALLLGVFAWMLSRRPPPAPPASVVQTSFPVVVATRLLPAGKPVTADALRVQSLPINPSGAFTDPSLLAGRIPASDIGADSPVLESQLSSGMAEQITPGERALAVRVDDGNAVGNRLRPGNLVDVFFTLKRDGTNGGGEIDTTQARLLISKVRVLAFGNATTGNDNGNDPNGMVRTAVLAIPVSDVDRVTLAETSGRLIFALRNPRDDETVDPSAFPPLPEVIKTAALAKGASASDSTRAAAGIALDALSGVGGGRSIVPAHFTAPVARVQHTGGGIEVIRGGRTETVAQ</sequence>
<dbReference type="SMART" id="SM00858">
    <property type="entry name" value="SAF"/>
    <property type="match status" value="1"/>
</dbReference>
<dbReference type="Pfam" id="PF16976">
    <property type="entry name" value="RcpC"/>
    <property type="match status" value="1"/>
</dbReference>
<dbReference type="EMBL" id="MTZV01000003">
    <property type="protein sequence ID" value="PCE26883.1"/>
    <property type="molecule type" value="Genomic_DNA"/>
</dbReference>
<dbReference type="InterPro" id="IPR013974">
    <property type="entry name" value="SAF"/>
</dbReference>
<dbReference type="AlphaFoldDB" id="A0A2A4EZ39"/>
<dbReference type="InterPro" id="IPR031571">
    <property type="entry name" value="RcpC_dom"/>
</dbReference>
<protein>
    <submittedName>
        <fullName evidence="2">Flp pilus assembly protein CpaB</fullName>
    </submittedName>
</protein>
<dbReference type="Pfam" id="PF08666">
    <property type="entry name" value="SAF"/>
    <property type="match status" value="1"/>
</dbReference>
<dbReference type="InterPro" id="IPR017592">
    <property type="entry name" value="Pilus_assmbl_Flp-typ_CpaB"/>
</dbReference>